<dbReference type="InterPro" id="IPR046845">
    <property type="entry name" value="ASY3-like_CC"/>
</dbReference>
<dbReference type="PaxDb" id="29760-VIT_07s0005g02520.t01"/>
<dbReference type="AlphaFoldDB" id="F6HZF6"/>
<dbReference type="Proteomes" id="UP000009183">
    <property type="component" value="Chromosome 7"/>
</dbReference>
<name>F6HZF6_VITVI</name>
<proteinExistence type="predicted"/>
<evidence type="ECO:0000313" key="3">
    <source>
        <dbReference type="Proteomes" id="UP000009183"/>
    </source>
</evidence>
<evidence type="ECO:0000313" key="2">
    <source>
        <dbReference type="EMBL" id="CCB60071.1"/>
    </source>
</evidence>
<dbReference type="InterPro" id="IPR037731">
    <property type="entry name" value="ASY3-like"/>
</dbReference>
<organism evidence="2 3">
    <name type="scientific">Vitis vinifera</name>
    <name type="common">Grape</name>
    <dbReference type="NCBI Taxonomy" id="29760"/>
    <lineage>
        <taxon>Eukaryota</taxon>
        <taxon>Viridiplantae</taxon>
        <taxon>Streptophyta</taxon>
        <taxon>Embryophyta</taxon>
        <taxon>Tracheophyta</taxon>
        <taxon>Spermatophyta</taxon>
        <taxon>Magnoliopsida</taxon>
        <taxon>eudicotyledons</taxon>
        <taxon>Gunneridae</taxon>
        <taxon>Pentapetalae</taxon>
        <taxon>rosids</taxon>
        <taxon>Vitales</taxon>
        <taxon>Vitaceae</taxon>
        <taxon>Viteae</taxon>
        <taxon>Vitis</taxon>
    </lineage>
</organism>
<sequence length="137" mass="16009">METETSKRSSEIVMSVAEGIHLQLQNVQSQMQKDVGKLTSLSKLKRKRLETRFQEQQEQLKLIHEKFKDEINQHIQDCRSSIEGLEVHQIELKRNVERQKASHQKLLLQVEEAIEIQLNDAQQRITAIHKASKRCSN</sequence>
<feature type="domain" description="Meiosis-specific protein ASY3-like coiled-coil" evidence="1">
    <location>
        <begin position="5"/>
        <end position="133"/>
    </location>
</feature>
<dbReference type="PANTHER" id="PTHR36027:SF1">
    <property type="entry name" value="MEIOSIS-SPECIFIC PROTEIN ASY3"/>
    <property type="match status" value="1"/>
</dbReference>
<dbReference type="PANTHER" id="PTHR36027">
    <property type="entry name" value="MEIOSIS-SPECIFIC PROTEIN ASY3"/>
    <property type="match status" value="1"/>
</dbReference>
<dbReference type="EMBL" id="FN596502">
    <property type="protein sequence ID" value="CCB60071.1"/>
    <property type="molecule type" value="Genomic_DNA"/>
</dbReference>
<dbReference type="eggNOG" id="ENOG502R6IY">
    <property type="taxonomic scope" value="Eukaryota"/>
</dbReference>
<dbReference type="GO" id="GO:0051321">
    <property type="term" value="P:meiotic cell cycle"/>
    <property type="evidence" value="ECO:0007669"/>
    <property type="project" value="InterPro"/>
</dbReference>
<dbReference type="HOGENOM" id="CLU_1868885_0_0_1"/>
<evidence type="ECO:0000259" key="1">
    <source>
        <dbReference type="Pfam" id="PF20435"/>
    </source>
</evidence>
<reference evidence="3" key="1">
    <citation type="journal article" date="2007" name="Nature">
        <title>The grapevine genome sequence suggests ancestral hexaploidization in major angiosperm phyla.</title>
        <authorList>
            <consortium name="The French-Italian Public Consortium for Grapevine Genome Characterization."/>
            <person name="Jaillon O."/>
            <person name="Aury J.-M."/>
            <person name="Noel B."/>
            <person name="Policriti A."/>
            <person name="Clepet C."/>
            <person name="Casagrande A."/>
            <person name="Choisne N."/>
            <person name="Aubourg S."/>
            <person name="Vitulo N."/>
            <person name="Jubin C."/>
            <person name="Vezzi A."/>
            <person name="Legeai F."/>
            <person name="Hugueney P."/>
            <person name="Dasilva C."/>
            <person name="Horner D."/>
            <person name="Mica E."/>
            <person name="Jublot D."/>
            <person name="Poulain J."/>
            <person name="Bruyere C."/>
            <person name="Billault A."/>
            <person name="Segurens B."/>
            <person name="Gouyvenoux M."/>
            <person name="Ugarte E."/>
            <person name="Cattonaro F."/>
            <person name="Anthouard V."/>
            <person name="Vico V."/>
            <person name="Del Fabbro C."/>
            <person name="Alaux M."/>
            <person name="Di Gaspero G."/>
            <person name="Dumas V."/>
            <person name="Felice N."/>
            <person name="Paillard S."/>
            <person name="Juman I."/>
            <person name="Moroldo M."/>
            <person name="Scalabrin S."/>
            <person name="Canaguier A."/>
            <person name="Le Clainche I."/>
            <person name="Malacrida G."/>
            <person name="Durand E."/>
            <person name="Pesole G."/>
            <person name="Laucou V."/>
            <person name="Chatelet P."/>
            <person name="Merdinoglu D."/>
            <person name="Delledonne M."/>
            <person name="Pezzotti M."/>
            <person name="Lecharny A."/>
            <person name="Scarpelli C."/>
            <person name="Artiguenave F."/>
            <person name="Pe M.E."/>
            <person name="Valle G."/>
            <person name="Morgante M."/>
            <person name="Caboche M."/>
            <person name="Adam-Blondon A.-F."/>
            <person name="Weissenbach J."/>
            <person name="Quetier F."/>
            <person name="Wincker P."/>
        </authorList>
    </citation>
    <scope>NUCLEOTIDE SEQUENCE [LARGE SCALE GENOMIC DNA]</scope>
    <source>
        <strain evidence="3">cv. Pinot noir / PN40024</strain>
    </source>
</reference>
<dbReference type="InParanoid" id="F6HZF6"/>
<protein>
    <recommendedName>
        <fullName evidence="1">Meiosis-specific protein ASY3-like coiled-coil domain-containing protein</fullName>
    </recommendedName>
</protein>
<dbReference type="Pfam" id="PF20435">
    <property type="entry name" value="ASY3-like"/>
    <property type="match status" value="1"/>
</dbReference>
<keyword evidence="3" id="KW-1185">Reference proteome</keyword>
<accession>F6HZF6</accession>
<gene>
    <name evidence="2" type="ordered locus">VIT_07s0005g02520</name>
</gene>